<organism evidence="5 6">
    <name type="scientific">Candidatus Avichristensenella intestinipullorum</name>
    <dbReference type="NCBI Taxonomy" id="2840693"/>
    <lineage>
        <taxon>Bacteria</taxon>
        <taxon>Bacillati</taxon>
        <taxon>Bacillota</taxon>
        <taxon>Clostridia</taxon>
        <taxon>Candidatus Avichristensenella</taxon>
    </lineage>
</organism>
<keyword evidence="2" id="KW-0521">NADP</keyword>
<dbReference type="GO" id="GO:0008703">
    <property type="term" value="F:5-amino-6-(5-phosphoribosylamino)uracil reductase activity"/>
    <property type="evidence" value="ECO:0007669"/>
    <property type="project" value="InterPro"/>
</dbReference>
<dbReference type="Gene3D" id="3.40.430.10">
    <property type="entry name" value="Dihydrofolate Reductase, subunit A"/>
    <property type="match status" value="1"/>
</dbReference>
<dbReference type="AlphaFoldDB" id="A0A9D0YX68"/>
<protein>
    <submittedName>
        <fullName evidence="5">RibD family protein</fullName>
    </submittedName>
</protein>
<dbReference type="InterPro" id="IPR024072">
    <property type="entry name" value="DHFR-like_dom_sf"/>
</dbReference>
<evidence type="ECO:0000256" key="3">
    <source>
        <dbReference type="ARBA" id="ARBA00023002"/>
    </source>
</evidence>
<reference evidence="5" key="2">
    <citation type="journal article" date="2021" name="PeerJ">
        <title>Extensive microbial diversity within the chicken gut microbiome revealed by metagenomics and culture.</title>
        <authorList>
            <person name="Gilroy R."/>
            <person name="Ravi A."/>
            <person name="Getino M."/>
            <person name="Pursley I."/>
            <person name="Horton D.L."/>
            <person name="Alikhan N.F."/>
            <person name="Baker D."/>
            <person name="Gharbi K."/>
            <person name="Hall N."/>
            <person name="Watson M."/>
            <person name="Adriaenssens E.M."/>
            <person name="Foster-Nyarko E."/>
            <person name="Jarju S."/>
            <person name="Secka A."/>
            <person name="Antonio M."/>
            <person name="Oren A."/>
            <person name="Chaudhuri R.R."/>
            <person name="La Ragione R."/>
            <person name="Hildebrand F."/>
            <person name="Pallen M.J."/>
        </authorList>
    </citation>
    <scope>NUCLEOTIDE SEQUENCE</scope>
    <source>
        <strain evidence="5">ChiHile30-977</strain>
    </source>
</reference>
<comment type="pathway">
    <text evidence="1">Cofactor biosynthesis; riboflavin biosynthesis.</text>
</comment>
<dbReference type="GO" id="GO:0009231">
    <property type="term" value="P:riboflavin biosynthetic process"/>
    <property type="evidence" value="ECO:0007669"/>
    <property type="project" value="InterPro"/>
</dbReference>
<name>A0A9D0YX68_9FIRM</name>
<evidence type="ECO:0000259" key="4">
    <source>
        <dbReference type="Pfam" id="PF01872"/>
    </source>
</evidence>
<sequence>MEKPFVVCHMLVSLDGKIDGAFFQAPQTAPALKAYGELRGHYGCAATLYGTATMLGGYADGRVSAAETDGGAPDPGDWVNADGRAMGNFIVSLDPCGELAFPGPVLEKKGRVAAHVVQALTRRAAPGYLAYLRRRGVSYVFAGDESFDCALLLEKLRTLFGIERLMVAGGGITNGSFLAEGLLDELSLVVAPVADGGRAASVFETAPFHAAYPPQAFSLLEARALDGGALWLRYRAQKEA</sequence>
<dbReference type="InterPro" id="IPR050765">
    <property type="entry name" value="Riboflavin_Biosynth_HTPR"/>
</dbReference>
<evidence type="ECO:0000256" key="2">
    <source>
        <dbReference type="ARBA" id="ARBA00022857"/>
    </source>
</evidence>
<dbReference type="EMBL" id="DVFI01000116">
    <property type="protein sequence ID" value="HIQ63597.1"/>
    <property type="molecule type" value="Genomic_DNA"/>
</dbReference>
<feature type="domain" description="Bacterial bifunctional deaminase-reductase C-terminal" evidence="4">
    <location>
        <begin position="4"/>
        <end position="225"/>
    </location>
</feature>
<comment type="caution">
    <text evidence="5">The sequence shown here is derived from an EMBL/GenBank/DDBJ whole genome shotgun (WGS) entry which is preliminary data.</text>
</comment>
<accession>A0A9D0YX68</accession>
<dbReference type="SUPFAM" id="SSF53597">
    <property type="entry name" value="Dihydrofolate reductase-like"/>
    <property type="match status" value="1"/>
</dbReference>
<keyword evidence="3" id="KW-0560">Oxidoreductase</keyword>
<dbReference type="PANTHER" id="PTHR38011:SF7">
    <property type="entry name" value="2,5-DIAMINO-6-RIBOSYLAMINO-4(3H)-PYRIMIDINONE 5'-PHOSPHATE REDUCTASE"/>
    <property type="match status" value="1"/>
</dbReference>
<proteinExistence type="predicted"/>
<evidence type="ECO:0000256" key="1">
    <source>
        <dbReference type="ARBA" id="ARBA00005104"/>
    </source>
</evidence>
<evidence type="ECO:0000313" key="5">
    <source>
        <dbReference type="EMBL" id="HIQ63597.1"/>
    </source>
</evidence>
<dbReference type="InterPro" id="IPR002734">
    <property type="entry name" value="RibDG_C"/>
</dbReference>
<dbReference type="Proteomes" id="UP000886819">
    <property type="component" value="Unassembled WGS sequence"/>
</dbReference>
<reference evidence="5" key="1">
    <citation type="submission" date="2020-10" db="EMBL/GenBank/DDBJ databases">
        <authorList>
            <person name="Gilroy R."/>
        </authorList>
    </citation>
    <scope>NUCLEOTIDE SEQUENCE</scope>
    <source>
        <strain evidence="5">ChiHile30-977</strain>
    </source>
</reference>
<dbReference type="PANTHER" id="PTHR38011">
    <property type="entry name" value="DIHYDROFOLATE REDUCTASE FAMILY PROTEIN (AFU_ORTHOLOGUE AFUA_8G06820)"/>
    <property type="match status" value="1"/>
</dbReference>
<evidence type="ECO:0000313" key="6">
    <source>
        <dbReference type="Proteomes" id="UP000886819"/>
    </source>
</evidence>
<dbReference type="Pfam" id="PF01872">
    <property type="entry name" value="RibD_C"/>
    <property type="match status" value="1"/>
</dbReference>
<gene>
    <name evidence="5" type="ORF">IAA66_08460</name>
</gene>